<keyword evidence="1" id="KW-0808">Transferase</keyword>
<name>A0A834DRY6_9CHIR</name>
<evidence type="ECO:0000313" key="1">
    <source>
        <dbReference type="EMBL" id="KAF6091176.1"/>
    </source>
</evidence>
<evidence type="ECO:0000313" key="2">
    <source>
        <dbReference type="Proteomes" id="UP000664940"/>
    </source>
</evidence>
<dbReference type="AlphaFoldDB" id="A0A834DRY6"/>
<dbReference type="Proteomes" id="UP000664940">
    <property type="component" value="Unassembled WGS sequence"/>
</dbReference>
<accession>A0A834DRY6</accession>
<reference evidence="1 2" key="1">
    <citation type="journal article" date="2020" name="Nature">
        <title>Six reference-quality genomes reveal evolution of bat adaptations.</title>
        <authorList>
            <person name="Jebb D."/>
            <person name="Huang Z."/>
            <person name="Pippel M."/>
            <person name="Hughes G.M."/>
            <person name="Lavrichenko K."/>
            <person name="Devanna P."/>
            <person name="Winkler S."/>
            <person name="Jermiin L.S."/>
            <person name="Skirmuntt E.C."/>
            <person name="Katzourakis A."/>
            <person name="Burkitt-Gray L."/>
            <person name="Ray D.A."/>
            <person name="Sullivan K.A.M."/>
            <person name="Roscito J.G."/>
            <person name="Kirilenko B.M."/>
            <person name="Davalos L.M."/>
            <person name="Corthals A.P."/>
            <person name="Power M.L."/>
            <person name="Jones G."/>
            <person name="Ransome R.D."/>
            <person name="Dechmann D.K.N."/>
            <person name="Locatelli A.G."/>
            <person name="Puechmaille S.J."/>
            <person name="Fedrigo O."/>
            <person name="Jarvis E.D."/>
            <person name="Hiller M."/>
            <person name="Vernes S.C."/>
            <person name="Myers E.W."/>
            <person name="Teeling E.C."/>
        </authorList>
    </citation>
    <scope>NUCLEOTIDE SEQUENCE [LARGE SCALE GENOMIC DNA]</scope>
    <source>
        <strain evidence="1">Bat1K_MPI-CBG_1</strain>
    </source>
</reference>
<sequence length="71" mass="8436">MKKRKKKKMTMSLHQLLHQDLSIQNQSTLVLWLNPLLHQQHQIKKSHHLPLKMPILVLCIETQIDKGKNPR</sequence>
<keyword evidence="1" id="KW-0418">Kinase</keyword>
<organism evidence="1 2">
    <name type="scientific">Phyllostomus discolor</name>
    <name type="common">pale spear-nosed bat</name>
    <dbReference type="NCBI Taxonomy" id="89673"/>
    <lineage>
        <taxon>Eukaryota</taxon>
        <taxon>Metazoa</taxon>
        <taxon>Chordata</taxon>
        <taxon>Craniata</taxon>
        <taxon>Vertebrata</taxon>
        <taxon>Euteleostomi</taxon>
        <taxon>Mammalia</taxon>
        <taxon>Eutheria</taxon>
        <taxon>Laurasiatheria</taxon>
        <taxon>Chiroptera</taxon>
        <taxon>Yangochiroptera</taxon>
        <taxon>Phyllostomidae</taxon>
        <taxon>Phyllostominae</taxon>
        <taxon>Phyllostomus</taxon>
    </lineage>
</organism>
<dbReference type="GO" id="GO:0016301">
    <property type="term" value="F:kinase activity"/>
    <property type="evidence" value="ECO:0007669"/>
    <property type="project" value="UniProtKB-KW"/>
</dbReference>
<gene>
    <name evidence="1" type="ORF">HJG60_014529</name>
</gene>
<protein>
    <submittedName>
        <fullName evidence="1">p21 (RAC1) activated kinase 3</fullName>
    </submittedName>
</protein>
<proteinExistence type="predicted"/>
<comment type="caution">
    <text evidence="1">The sequence shown here is derived from an EMBL/GenBank/DDBJ whole genome shotgun (WGS) entry which is preliminary data.</text>
</comment>
<dbReference type="EMBL" id="JABVXQ010000009">
    <property type="protein sequence ID" value="KAF6091176.1"/>
    <property type="molecule type" value="Genomic_DNA"/>
</dbReference>